<dbReference type="EMBL" id="MF782455">
    <property type="protein sequence ID" value="ATZ80382.1"/>
    <property type="molecule type" value="Genomic_DNA"/>
</dbReference>
<accession>A0A2H4UTX3</accession>
<dbReference type="Proteomes" id="UP000240325">
    <property type="component" value="Segment"/>
</dbReference>
<reference evidence="1" key="1">
    <citation type="journal article" date="2017" name="Elife">
        <title>The kinetoplastid-infecting Bodo saltans virus (BsV), a window into the most abundant giant viruses in the sea.</title>
        <authorList>
            <person name="Deeg C.M."/>
            <person name="Chow C.-E.T."/>
            <person name="Suttle C.A."/>
        </authorList>
    </citation>
    <scope>NUCLEOTIDE SEQUENCE</scope>
    <source>
        <strain evidence="1">NG1</strain>
    </source>
</reference>
<protein>
    <submittedName>
        <fullName evidence="1">DNA-dependent RNA polymerase 2 subunit Rpb9</fullName>
    </submittedName>
</protein>
<name>A0A2H4UTX3_9VIRU</name>
<evidence type="ECO:0000313" key="2">
    <source>
        <dbReference type="Proteomes" id="UP000240325"/>
    </source>
</evidence>
<gene>
    <name evidence="1" type="ORF">BMW23_0325</name>
</gene>
<keyword evidence="2" id="KW-1185">Reference proteome</keyword>
<evidence type="ECO:0000313" key="1">
    <source>
        <dbReference type="EMBL" id="ATZ80382.1"/>
    </source>
</evidence>
<organism evidence="1">
    <name type="scientific">Bodo saltans virus</name>
    <dbReference type="NCBI Taxonomy" id="2024608"/>
    <lineage>
        <taxon>Viruses</taxon>
        <taxon>Varidnaviria</taxon>
        <taxon>Bamfordvirae</taxon>
        <taxon>Nucleocytoviricota</taxon>
        <taxon>Megaviricetes</taxon>
        <taxon>Imitervirales</taxon>
        <taxon>Mimiviridae</taxon>
        <taxon>Klosneuvirinae</taxon>
        <taxon>Theiavirus</taxon>
        <taxon>Theiavirus salishense</taxon>
    </lineage>
</organism>
<proteinExistence type="predicted"/>
<sequence length="186" mass="21106">MSFCPVCSGILDIAKTVNKKNITEAIETESSNDIDNIVNELLKGNDVDLSGTKINQITASESYNKLDKSKKANILTKLETLVSQNDETINAFYVCSNCAYSRKIEPQTLIASKIGANSQNNYFNINRYENKIYNRALRRTRNFICPNDKCPGKKDDLKHEAVMYRIDGTMQIMYTCCACKEKWFGQ</sequence>